<evidence type="ECO:0000313" key="10">
    <source>
        <dbReference type="Proteomes" id="UP001174136"/>
    </source>
</evidence>
<feature type="compositionally biased region" description="Low complexity" evidence="7">
    <location>
        <begin position="16"/>
        <end position="43"/>
    </location>
</feature>
<evidence type="ECO:0000256" key="5">
    <source>
        <dbReference type="ARBA" id="ARBA00023242"/>
    </source>
</evidence>
<keyword evidence="10" id="KW-1185">Reference proteome</keyword>
<feature type="compositionally biased region" description="Basic residues" evidence="7">
    <location>
        <begin position="65"/>
        <end position="74"/>
    </location>
</feature>
<dbReference type="EMBL" id="JAOPHQ010000082">
    <property type="protein sequence ID" value="KAK0155821.1"/>
    <property type="molecule type" value="Genomic_DNA"/>
</dbReference>
<name>A0AA47P9B1_MERPO</name>
<reference evidence="9" key="1">
    <citation type="journal article" date="2023" name="Front. Mar. Sci.">
        <title>A new Merluccius polli reference genome to investigate the effects of global change in West African waters.</title>
        <authorList>
            <person name="Mateo J.L."/>
            <person name="Blanco-Fernandez C."/>
            <person name="Garcia-Vazquez E."/>
            <person name="Machado-Schiaffino G."/>
        </authorList>
    </citation>
    <scope>NUCLEOTIDE SEQUENCE</scope>
    <source>
        <strain evidence="9">C29</strain>
        <tissue evidence="9">Fin</tissue>
    </source>
</reference>
<evidence type="ECO:0000256" key="6">
    <source>
        <dbReference type="PROSITE-ProRule" id="PRU00089"/>
    </source>
</evidence>
<feature type="region of interest" description="Disordered" evidence="7">
    <location>
        <begin position="394"/>
        <end position="429"/>
    </location>
</feature>
<dbReference type="GO" id="GO:0009888">
    <property type="term" value="P:tissue development"/>
    <property type="evidence" value="ECO:0007669"/>
    <property type="project" value="UniProtKB-ARBA"/>
</dbReference>
<dbReference type="InterPro" id="IPR030456">
    <property type="entry name" value="TF_fork_head_CS_2"/>
</dbReference>
<dbReference type="InterPro" id="IPR036390">
    <property type="entry name" value="WH_DNA-bd_sf"/>
</dbReference>
<dbReference type="Proteomes" id="UP001174136">
    <property type="component" value="Unassembled WGS sequence"/>
</dbReference>
<dbReference type="Pfam" id="PF00250">
    <property type="entry name" value="Forkhead"/>
    <property type="match status" value="1"/>
</dbReference>
<dbReference type="GO" id="GO:0009653">
    <property type="term" value="P:anatomical structure morphogenesis"/>
    <property type="evidence" value="ECO:0007669"/>
    <property type="project" value="TreeGrafter"/>
</dbReference>
<dbReference type="GO" id="GO:0005634">
    <property type="term" value="C:nucleus"/>
    <property type="evidence" value="ECO:0007669"/>
    <property type="project" value="UniProtKB-SubCell"/>
</dbReference>
<gene>
    <name evidence="9" type="primary">foxi1c</name>
    <name evidence="9" type="ORF">N1851_001675</name>
</gene>
<evidence type="ECO:0000256" key="4">
    <source>
        <dbReference type="ARBA" id="ARBA00023163"/>
    </source>
</evidence>
<protein>
    <submittedName>
        <fullName evidence="9">Forkhead box protein I1c</fullName>
    </submittedName>
</protein>
<dbReference type="PROSITE" id="PS00658">
    <property type="entry name" value="FORK_HEAD_2"/>
    <property type="match status" value="1"/>
</dbReference>
<feature type="domain" description="Fork-head" evidence="8">
    <location>
        <begin position="191"/>
        <end position="285"/>
    </location>
</feature>
<feature type="compositionally biased region" description="Low complexity" evidence="7">
    <location>
        <begin position="75"/>
        <end position="84"/>
    </location>
</feature>
<evidence type="ECO:0000313" key="9">
    <source>
        <dbReference type="EMBL" id="KAK0155821.1"/>
    </source>
</evidence>
<dbReference type="AlphaFoldDB" id="A0AA47P9B1"/>
<comment type="caution">
    <text evidence="9">The sequence shown here is derived from an EMBL/GenBank/DDBJ whole genome shotgun (WGS) entry which is preliminary data.</text>
</comment>
<dbReference type="InterPro" id="IPR050211">
    <property type="entry name" value="FOX_domain-containing"/>
</dbReference>
<feature type="region of interest" description="Disordered" evidence="7">
    <location>
        <begin position="1"/>
        <end position="43"/>
    </location>
</feature>
<evidence type="ECO:0000256" key="1">
    <source>
        <dbReference type="ARBA" id="ARBA00004123"/>
    </source>
</evidence>
<organism evidence="9 10">
    <name type="scientific">Merluccius polli</name>
    <name type="common">Benguela hake</name>
    <name type="synonym">Merluccius cadenati</name>
    <dbReference type="NCBI Taxonomy" id="89951"/>
    <lineage>
        <taxon>Eukaryota</taxon>
        <taxon>Metazoa</taxon>
        <taxon>Chordata</taxon>
        <taxon>Craniata</taxon>
        <taxon>Vertebrata</taxon>
        <taxon>Euteleostomi</taxon>
        <taxon>Actinopterygii</taxon>
        <taxon>Neopterygii</taxon>
        <taxon>Teleostei</taxon>
        <taxon>Neoteleostei</taxon>
        <taxon>Acanthomorphata</taxon>
        <taxon>Zeiogadaria</taxon>
        <taxon>Gadariae</taxon>
        <taxon>Gadiformes</taxon>
        <taxon>Gadoidei</taxon>
        <taxon>Merlucciidae</taxon>
        <taxon>Merluccius</taxon>
    </lineage>
</organism>
<accession>A0AA47P9B1</accession>
<dbReference type="InterPro" id="IPR001766">
    <property type="entry name" value="Fork_head_dom"/>
</dbReference>
<dbReference type="GO" id="GO:0000978">
    <property type="term" value="F:RNA polymerase II cis-regulatory region sequence-specific DNA binding"/>
    <property type="evidence" value="ECO:0007669"/>
    <property type="project" value="TreeGrafter"/>
</dbReference>
<dbReference type="FunFam" id="1.10.10.10:FF:000016">
    <property type="entry name" value="Forkhead box protein I1"/>
    <property type="match status" value="1"/>
</dbReference>
<evidence type="ECO:0000259" key="8">
    <source>
        <dbReference type="PROSITE" id="PS50039"/>
    </source>
</evidence>
<dbReference type="PANTHER" id="PTHR11829">
    <property type="entry name" value="FORKHEAD BOX PROTEIN"/>
    <property type="match status" value="1"/>
</dbReference>
<keyword evidence="5 6" id="KW-0539">Nucleus</keyword>
<dbReference type="InterPro" id="IPR018122">
    <property type="entry name" value="TF_fork_head_CS_1"/>
</dbReference>
<feature type="region of interest" description="Disordered" evidence="7">
    <location>
        <begin position="65"/>
        <end position="87"/>
    </location>
</feature>
<dbReference type="PRINTS" id="PR00053">
    <property type="entry name" value="FORKHEAD"/>
</dbReference>
<feature type="DNA-binding region" description="Fork-head" evidence="6">
    <location>
        <begin position="191"/>
        <end position="285"/>
    </location>
</feature>
<dbReference type="InterPro" id="IPR036388">
    <property type="entry name" value="WH-like_DNA-bd_sf"/>
</dbReference>
<dbReference type="GO" id="GO:0000981">
    <property type="term" value="F:DNA-binding transcription factor activity, RNA polymerase II-specific"/>
    <property type="evidence" value="ECO:0007669"/>
    <property type="project" value="TreeGrafter"/>
</dbReference>
<feature type="compositionally biased region" description="Polar residues" evidence="7">
    <location>
        <begin position="413"/>
        <end position="429"/>
    </location>
</feature>
<dbReference type="GO" id="GO:0030154">
    <property type="term" value="P:cell differentiation"/>
    <property type="evidence" value="ECO:0007669"/>
    <property type="project" value="UniProtKB-ARBA"/>
</dbReference>
<comment type="subcellular location">
    <subcellularLocation>
        <location evidence="1 6">Nucleus</location>
    </subcellularLocation>
</comment>
<dbReference type="SMART" id="SM00339">
    <property type="entry name" value="FH"/>
    <property type="match status" value="1"/>
</dbReference>
<sequence length="473" mass="49771">MNNAFGHQPPPPPPSSSQQSSPVQNHQNQHHSGGGSSSSSSSSAQDLLDMAVYCDNFGMYQQNLHHHHHHHHHAAAAAAAAAAAQRPATHHSPAYGLGEYAAPSSAAANNPYLWLNGPAINSSPYLSCAGPGAPGNGTPYLQAPGYAGNQRHHQFLPPPPPSSSSAAAGFGAADLGWLSISSQQELFRMVRPPYSYSALIAMAIQNAQEKKLTLSQIYLYVADNFPFYKKSKAGWQNSIRHNLSLNDCFKKVARDEDDPGKGNYWTLDPNCEKMFDNGNFRRKRKRRSDLSAEAAAAAVVKSEDGGLKISGSDTSSILSSSSPPSLQGSPGSTESKSSPSPSLDHSPCFNNFVSNMNSVLTTTPTAISSSSSSNNNNHISLGGIRASMRDFGSGSLGGGDLSQTRDQGMSGLGSYSPSSLVSPGLNSDSGAHVSSNRMNYYAPPAQGGLGALGGLSNHFSVNNLIYSREGTEV</sequence>
<evidence type="ECO:0000256" key="2">
    <source>
        <dbReference type="ARBA" id="ARBA00023015"/>
    </source>
</evidence>
<keyword evidence="2" id="KW-0805">Transcription regulation</keyword>
<dbReference type="PROSITE" id="PS50039">
    <property type="entry name" value="FORK_HEAD_3"/>
    <property type="match status" value="1"/>
</dbReference>
<dbReference type="PANTHER" id="PTHR11829:SF384">
    <property type="entry name" value="FORK-HEAD DOMAIN-CONTAINING PROTEIN"/>
    <property type="match status" value="1"/>
</dbReference>
<dbReference type="Gene3D" id="1.10.10.10">
    <property type="entry name" value="Winged helix-like DNA-binding domain superfamily/Winged helix DNA-binding domain"/>
    <property type="match status" value="1"/>
</dbReference>
<evidence type="ECO:0000256" key="3">
    <source>
        <dbReference type="ARBA" id="ARBA00023125"/>
    </source>
</evidence>
<proteinExistence type="predicted"/>
<feature type="compositionally biased region" description="Low complexity" evidence="7">
    <location>
        <begin position="310"/>
        <end position="347"/>
    </location>
</feature>
<dbReference type="PROSITE" id="PS00657">
    <property type="entry name" value="FORK_HEAD_1"/>
    <property type="match status" value="1"/>
</dbReference>
<evidence type="ECO:0000256" key="7">
    <source>
        <dbReference type="SAM" id="MobiDB-lite"/>
    </source>
</evidence>
<keyword evidence="4" id="KW-0804">Transcription</keyword>
<dbReference type="SUPFAM" id="SSF46785">
    <property type="entry name" value="Winged helix' DNA-binding domain"/>
    <property type="match status" value="1"/>
</dbReference>
<keyword evidence="3 6" id="KW-0238">DNA-binding</keyword>
<feature type="region of interest" description="Disordered" evidence="7">
    <location>
        <begin position="310"/>
        <end position="348"/>
    </location>
</feature>